<keyword evidence="1" id="KW-1133">Transmembrane helix</keyword>
<accession>A0A1M6BR78</accession>
<organism evidence="2 3">
    <name type="scientific">Cruoricaptor ignavus</name>
    <dbReference type="NCBI Taxonomy" id="1118202"/>
    <lineage>
        <taxon>Bacteria</taxon>
        <taxon>Pseudomonadati</taxon>
        <taxon>Bacteroidota</taxon>
        <taxon>Flavobacteriia</taxon>
        <taxon>Flavobacteriales</taxon>
        <taxon>Weeksellaceae</taxon>
        <taxon>Cruoricaptor</taxon>
    </lineage>
</organism>
<dbReference type="EMBL" id="FQYI01000002">
    <property type="protein sequence ID" value="SHI51290.1"/>
    <property type="molecule type" value="Genomic_DNA"/>
</dbReference>
<proteinExistence type="predicted"/>
<evidence type="ECO:0000313" key="3">
    <source>
        <dbReference type="Proteomes" id="UP000184335"/>
    </source>
</evidence>
<dbReference type="STRING" id="1118202.SAMN05443429_10296"/>
<evidence type="ECO:0000256" key="1">
    <source>
        <dbReference type="SAM" id="Phobius"/>
    </source>
</evidence>
<reference evidence="2 3" key="1">
    <citation type="submission" date="2016-11" db="EMBL/GenBank/DDBJ databases">
        <authorList>
            <person name="Jaros S."/>
            <person name="Januszkiewicz K."/>
            <person name="Wedrychowicz H."/>
        </authorList>
    </citation>
    <scope>NUCLEOTIDE SEQUENCE [LARGE SCALE GENOMIC DNA]</scope>
    <source>
        <strain evidence="2 3">DSM 25479</strain>
    </source>
</reference>
<dbReference type="RefSeq" id="WP_073178185.1">
    <property type="nucleotide sequence ID" value="NZ_CP171011.1"/>
</dbReference>
<dbReference type="PROSITE" id="PS51257">
    <property type="entry name" value="PROKAR_LIPOPROTEIN"/>
    <property type="match status" value="1"/>
</dbReference>
<dbReference type="Proteomes" id="UP000184335">
    <property type="component" value="Unassembled WGS sequence"/>
</dbReference>
<feature type="transmembrane region" description="Helical" evidence="1">
    <location>
        <begin position="32"/>
        <end position="52"/>
    </location>
</feature>
<keyword evidence="3" id="KW-1185">Reference proteome</keyword>
<protein>
    <recommendedName>
        <fullName evidence="4">Phosphatidate cytidylyltransferase</fullName>
    </recommendedName>
</protein>
<sequence>MKKFSLLALSVFALTLLTSCEAINTIFEAGKWWGIIVAVVVIAAILFVIRGLGGGNRQ</sequence>
<keyword evidence="1" id="KW-0812">Transmembrane</keyword>
<keyword evidence="1" id="KW-0472">Membrane</keyword>
<dbReference type="AlphaFoldDB" id="A0A1M6BR78"/>
<gene>
    <name evidence="2" type="ORF">SAMN05443429_10296</name>
</gene>
<evidence type="ECO:0000313" key="2">
    <source>
        <dbReference type="EMBL" id="SHI51290.1"/>
    </source>
</evidence>
<evidence type="ECO:0008006" key="4">
    <source>
        <dbReference type="Google" id="ProtNLM"/>
    </source>
</evidence>
<name>A0A1M6BR78_9FLAO</name>